<reference evidence="1 2" key="1">
    <citation type="submission" date="2019-12" db="EMBL/GenBank/DDBJ databases">
        <title>Nocardia sp. nov. ET3-3 isolated from soil.</title>
        <authorList>
            <person name="Kanchanasin P."/>
            <person name="Tanasupawat S."/>
            <person name="Yuki M."/>
            <person name="Kudo T."/>
        </authorList>
    </citation>
    <scope>NUCLEOTIDE SEQUENCE [LARGE SCALE GENOMIC DNA]</scope>
    <source>
        <strain evidence="1 2">ET3-3</strain>
    </source>
</reference>
<accession>A0A7K1V2K6</accession>
<proteinExistence type="predicted"/>
<dbReference type="Gene3D" id="2.60.120.10">
    <property type="entry name" value="Jelly Rolls"/>
    <property type="match status" value="1"/>
</dbReference>
<gene>
    <name evidence="1" type="ORF">GPX89_24250</name>
</gene>
<evidence type="ECO:0000313" key="2">
    <source>
        <dbReference type="Proteomes" id="UP000466794"/>
    </source>
</evidence>
<dbReference type="InterPro" id="IPR014710">
    <property type="entry name" value="RmlC-like_jellyroll"/>
</dbReference>
<evidence type="ECO:0000313" key="1">
    <source>
        <dbReference type="EMBL" id="MVU80348.1"/>
    </source>
</evidence>
<dbReference type="RefSeq" id="WP_157390011.1">
    <property type="nucleotide sequence ID" value="NZ_WRPP01000005.1"/>
</dbReference>
<dbReference type="AlphaFoldDB" id="A0A7K1V2K6"/>
<keyword evidence="2" id="KW-1185">Reference proteome</keyword>
<dbReference type="Proteomes" id="UP000466794">
    <property type="component" value="Unassembled WGS sequence"/>
</dbReference>
<protein>
    <recommendedName>
        <fullName evidence="3">Cupin domain-containing protein</fullName>
    </recommendedName>
</protein>
<dbReference type="EMBL" id="WRPP01000005">
    <property type="protein sequence ID" value="MVU80348.1"/>
    <property type="molecule type" value="Genomic_DNA"/>
</dbReference>
<comment type="caution">
    <text evidence="1">The sequence shown here is derived from an EMBL/GenBank/DDBJ whole genome shotgun (WGS) entry which is preliminary data.</text>
</comment>
<organism evidence="1 2">
    <name type="scientific">Nocardia terrae</name>
    <dbReference type="NCBI Taxonomy" id="2675851"/>
    <lineage>
        <taxon>Bacteria</taxon>
        <taxon>Bacillati</taxon>
        <taxon>Actinomycetota</taxon>
        <taxon>Actinomycetes</taxon>
        <taxon>Mycobacteriales</taxon>
        <taxon>Nocardiaceae</taxon>
        <taxon>Nocardia</taxon>
    </lineage>
</organism>
<dbReference type="InterPro" id="IPR011051">
    <property type="entry name" value="RmlC_Cupin_sf"/>
</dbReference>
<dbReference type="SUPFAM" id="SSF51182">
    <property type="entry name" value="RmlC-like cupins"/>
    <property type="match status" value="1"/>
</dbReference>
<sequence length="127" mass="13240">MTDAQLLRYTLIETTADGGSVFVDAEIPLADRTFVAGVPAVAVGAMSAAAGASYLRSAGFDSEPHPAPARQWVVMLRGAIEVTTSDGERRRFAPGDLVLAGDTEGLGHTTIAVGEPPFEALFIPIAR</sequence>
<evidence type="ECO:0008006" key="3">
    <source>
        <dbReference type="Google" id="ProtNLM"/>
    </source>
</evidence>
<name>A0A7K1V2K6_9NOCA</name>